<protein>
    <recommendedName>
        <fullName evidence="1">Condensation domain-containing protein</fullName>
    </recommendedName>
</protein>
<dbReference type="GO" id="GO:0003824">
    <property type="term" value="F:catalytic activity"/>
    <property type="evidence" value="ECO:0007669"/>
    <property type="project" value="InterPro"/>
</dbReference>
<sequence>MQRQNNVYRVQGALRLNGKLKRHQLKQGLKKLVEQHAILRTTFHRRPGLKWPIQMVSPPGSFGSFGWTEQDWCHKTSAEQQQQLDRLMHSKQPSSDTAELRDPQPPLQVQLIQRAPDRFWLLFSLPALCADTTTLSLLVNALINHYGDDDISPRIAVAEVDNEIEPVQYVQISEWQHELLTTEDEDYWAGQAYWNRPALMQSQSTAQSTAWPLEHRHTADEAFNPAIFELDLSQDLRQSINCFSQSVDISMSHILLAGWQSLISRLTSAQSLVGVAFDGRDDEELCSALGPLTTYLPIRPLSSFTQTGTHRSFQQATEQVSHRAEVAASWQQYFTRDRWSAETTSTYFPVSFNYTDWSLPRSTQQLTVSLERIVACTERFHLNLSCYRQGDTLTC</sequence>
<reference evidence="3" key="1">
    <citation type="submission" date="2018-04" db="EMBL/GenBank/DDBJ databases">
        <authorList>
            <person name="Cornet L."/>
        </authorList>
    </citation>
    <scope>NUCLEOTIDE SEQUENCE [LARGE SCALE GENOMIC DNA]</scope>
</reference>
<dbReference type="Gene3D" id="3.30.559.10">
    <property type="entry name" value="Chloramphenicol acetyltransferase-like domain"/>
    <property type="match status" value="1"/>
</dbReference>
<accession>A0A2W4TR02</accession>
<evidence type="ECO:0000313" key="3">
    <source>
        <dbReference type="Proteomes" id="UP000249354"/>
    </source>
</evidence>
<name>A0A2W4TR02_9CYAN</name>
<dbReference type="GO" id="GO:0044550">
    <property type="term" value="P:secondary metabolite biosynthetic process"/>
    <property type="evidence" value="ECO:0007669"/>
    <property type="project" value="TreeGrafter"/>
</dbReference>
<dbReference type="Proteomes" id="UP000249354">
    <property type="component" value="Unassembled WGS sequence"/>
</dbReference>
<dbReference type="GO" id="GO:0005737">
    <property type="term" value="C:cytoplasm"/>
    <property type="evidence" value="ECO:0007669"/>
    <property type="project" value="TreeGrafter"/>
</dbReference>
<evidence type="ECO:0000259" key="1">
    <source>
        <dbReference type="Pfam" id="PF00668"/>
    </source>
</evidence>
<evidence type="ECO:0000313" key="2">
    <source>
        <dbReference type="EMBL" id="PZO11213.1"/>
    </source>
</evidence>
<dbReference type="InterPro" id="IPR001242">
    <property type="entry name" value="Condensation_dom"/>
</dbReference>
<proteinExistence type="predicted"/>
<dbReference type="GO" id="GO:0043041">
    <property type="term" value="P:amino acid activation for nonribosomal peptide biosynthetic process"/>
    <property type="evidence" value="ECO:0007669"/>
    <property type="project" value="TreeGrafter"/>
</dbReference>
<comment type="caution">
    <text evidence="2">The sequence shown here is derived from an EMBL/GenBank/DDBJ whole genome shotgun (WGS) entry which is preliminary data.</text>
</comment>
<gene>
    <name evidence="2" type="ORF">DCF25_19845</name>
</gene>
<dbReference type="Pfam" id="PF00668">
    <property type="entry name" value="Condensation"/>
    <property type="match status" value="1"/>
</dbReference>
<dbReference type="EMBL" id="QBMC01000197">
    <property type="protein sequence ID" value="PZO11213.1"/>
    <property type="molecule type" value="Genomic_DNA"/>
</dbReference>
<dbReference type="InterPro" id="IPR023213">
    <property type="entry name" value="CAT-like_dom_sf"/>
</dbReference>
<dbReference type="SUPFAM" id="SSF52777">
    <property type="entry name" value="CoA-dependent acyltransferases"/>
    <property type="match status" value="2"/>
</dbReference>
<dbReference type="PANTHER" id="PTHR45527">
    <property type="entry name" value="NONRIBOSOMAL PEPTIDE SYNTHETASE"/>
    <property type="match status" value="1"/>
</dbReference>
<organism evidence="2 3">
    <name type="scientific">Leptolyngbya foveolarum</name>
    <dbReference type="NCBI Taxonomy" id="47253"/>
    <lineage>
        <taxon>Bacteria</taxon>
        <taxon>Bacillati</taxon>
        <taxon>Cyanobacteriota</taxon>
        <taxon>Cyanophyceae</taxon>
        <taxon>Leptolyngbyales</taxon>
        <taxon>Leptolyngbyaceae</taxon>
        <taxon>Leptolyngbya group</taxon>
        <taxon>Leptolyngbya</taxon>
    </lineage>
</organism>
<dbReference type="Gene3D" id="3.30.559.30">
    <property type="entry name" value="Nonribosomal peptide synthetase, condensation domain"/>
    <property type="match status" value="1"/>
</dbReference>
<dbReference type="PANTHER" id="PTHR45527:SF1">
    <property type="entry name" value="FATTY ACID SYNTHASE"/>
    <property type="match status" value="1"/>
</dbReference>
<feature type="non-terminal residue" evidence="2">
    <location>
        <position position="395"/>
    </location>
</feature>
<reference evidence="2 3" key="2">
    <citation type="submission" date="2018-06" db="EMBL/GenBank/DDBJ databases">
        <title>Metagenomic assembly of (sub)arctic Cyanobacteria and their associated microbiome from non-axenic cultures.</title>
        <authorList>
            <person name="Baurain D."/>
        </authorList>
    </citation>
    <scope>NUCLEOTIDE SEQUENCE [LARGE SCALE GENOMIC DNA]</scope>
    <source>
        <strain evidence="2">ULC129bin1</strain>
    </source>
</reference>
<dbReference type="GO" id="GO:0008610">
    <property type="term" value="P:lipid biosynthetic process"/>
    <property type="evidence" value="ECO:0007669"/>
    <property type="project" value="UniProtKB-ARBA"/>
</dbReference>
<dbReference type="GO" id="GO:0031177">
    <property type="term" value="F:phosphopantetheine binding"/>
    <property type="evidence" value="ECO:0007669"/>
    <property type="project" value="TreeGrafter"/>
</dbReference>
<feature type="domain" description="Condensation" evidence="1">
    <location>
        <begin position="2"/>
        <end position="335"/>
    </location>
</feature>
<dbReference type="AlphaFoldDB" id="A0A2W4TR02"/>